<proteinExistence type="predicted"/>
<evidence type="ECO:0000313" key="1">
    <source>
        <dbReference type="EMBL" id="EIE82015.1"/>
    </source>
</evidence>
<accession>I1C0N5</accession>
<dbReference type="VEuPathDB" id="FungiDB:RO3G_06720"/>
<dbReference type="Proteomes" id="UP000009138">
    <property type="component" value="Unassembled WGS sequence"/>
</dbReference>
<evidence type="ECO:0000313" key="2">
    <source>
        <dbReference type="Proteomes" id="UP000009138"/>
    </source>
</evidence>
<protein>
    <submittedName>
        <fullName evidence="1">Uncharacterized protein</fullName>
    </submittedName>
</protein>
<dbReference type="RefSeq" id="XP_067517411.1">
    <property type="nucleotide sequence ID" value="XM_067661310.1"/>
</dbReference>
<dbReference type="EMBL" id="CH476735">
    <property type="protein sequence ID" value="EIE82015.1"/>
    <property type="molecule type" value="Genomic_DNA"/>
</dbReference>
<dbReference type="GeneID" id="93613691"/>
<reference evidence="1 2" key="1">
    <citation type="journal article" date="2009" name="PLoS Genet.">
        <title>Genomic analysis of the basal lineage fungus Rhizopus oryzae reveals a whole-genome duplication.</title>
        <authorList>
            <person name="Ma L.-J."/>
            <person name="Ibrahim A.S."/>
            <person name="Skory C."/>
            <person name="Grabherr M.G."/>
            <person name="Burger G."/>
            <person name="Butler M."/>
            <person name="Elias M."/>
            <person name="Idnurm A."/>
            <person name="Lang B.F."/>
            <person name="Sone T."/>
            <person name="Abe A."/>
            <person name="Calvo S.E."/>
            <person name="Corrochano L.M."/>
            <person name="Engels R."/>
            <person name="Fu J."/>
            <person name="Hansberg W."/>
            <person name="Kim J.-M."/>
            <person name="Kodira C.D."/>
            <person name="Koehrsen M.J."/>
            <person name="Liu B."/>
            <person name="Miranda-Saavedra D."/>
            <person name="O'Leary S."/>
            <person name="Ortiz-Castellanos L."/>
            <person name="Poulter R."/>
            <person name="Rodriguez-Romero J."/>
            <person name="Ruiz-Herrera J."/>
            <person name="Shen Y.-Q."/>
            <person name="Zeng Q."/>
            <person name="Galagan J."/>
            <person name="Birren B.W."/>
            <person name="Cuomo C.A."/>
            <person name="Wickes B.L."/>
        </authorList>
    </citation>
    <scope>NUCLEOTIDE SEQUENCE [LARGE SCALE GENOMIC DNA]</scope>
    <source>
        <strain evidence="2">RA 99-880 / ATCC MYA-4621 / FGSC 9543 / NRRL 43880</strain>
    </source>
</reference>
<sequence>MNSAARNCFSLASDSSSDMSRISDVLFVTWRRSYAPKEEDFPSKDAYRSEIHTNYFKELYKNEEYNSLIVCIDDFLRENECKDDEDVIYLVEGDRANTRWNYAVDCANKIQDQVEAQRMSILDEPIPDINVVPISPTVGHKTAARNPFFLVFVAHILLQWHKLPLFPHSKSSTCLEKSERVYALLDKY</sequence>
<name>I1C0N5_RHIO9</name>
<organism evidence="1 2">
    <name type="scientific">Rhizopus delemar (strain RA 99-880 / ATCC MYA-4621 / FGSC 9543 / NRRL 43880)</name>
    <name type="common">Mucormycosis agent</name>
    <name type="synonym">Rhizopus arrhizus var. delemar</name>
    <dbReference type="NCBI Taxonomy" id="246409"/>
    <lineage>
        <taxon>Eukaryota</taxon>
        <taxon>Fungi</taxon>
        <taxon>Fungi incertae sedis</taxon>
        <taxon>Mucoromycota</taxon>
        <taxon>Mucoromycotina</taxon>
        <taxon>Mucoromycetes</taxon>
        <taxon>Mucorales</taxon>
        <taxon>Mucorineae</taxon>
        <taxon>Rhizopodaceae</taxon>
        <taxon>Rhizopus</taxon>
    </lineage>
</organism>
<dbReference type="AlphaFoldDB" id="I1C0N5"/>
<gene>
    <name evidence="1" type="ORF">RO3G_06720</name>
</gene>
<dbReference type="InParanoid" id="I1C0N5"/>
<keyword evidence="2" id="KW-1185">Reference proteome</keyword>